<dbReference type="EMBL" id="JACHHX010000001">
    <property type="protein sequence ID" value="MBB5014234.1"/>
    <property type="molecule type" value="Genomic_DNA"/>
</dbReference>
<comment type="caution">
    <text evidence="2">The sequence shown here is derived from an EMBL/GenBank/DDBJ whole genome shotgun (WGS) entry which is preliminary data.</text>
</comment>
<dbReference type="AlphaFoldDB" id="A0A7W7V6N8"/>
<reference evidence="2 3" key="1">
    <citation type="submission" date="2020-08" db="EMBL/GenBank/DDBJ databases">
        <title>Genomic Encyclopedia of Type Strains, Phase IV (KMG-IV): sequencing the most valuable type-strain genomes for metagenomic binning, comparative biology and taxonomic classification.</title>
        <authorList>
            <person name="Goeker M."/>
        </authorList>
    </citation>
    <scope>NUCLEOTIDE SEQUENCE [LARGE SCALE GENOMIC DNA]</scope>
    <source>
        <strain evidence="2 3">DSM 25897</strain>
    </source>
</reference>
<name>A0A7W7V6N8_9GAMM</name>
<accession>A0A7W7V6N8</accession>
<dbReference type="Proteomes" id="UP000519004">
    <property type="component" value="Unassembled WGS sequence"/>
</dbReference>
<proteinExistence type="predicted"/>
<evidence type="ECO:0000256" key="1">
    <source>
        <dbReference type="SAM" id="MobiDB-lite"/>
    </source>
</evidence>
<gene>
    <name evidence="2" type="ORF">HNQ58_000105</name>
</gene>
<organism evidence="2 3">
    <name type="scientific">Rehaibacterium terrae</name>
    <dbReference type="NCBI Taxonomy" id="1341696"/>
    <lineage>
        <taxon>Bacteria</taxon>
        <taxon>Pseudomonadati</taxon>
        <taxon>Pseudomonadota</taxon>
        <taxon>Gammaproteobacteria</taxon>
        <taxon>Lysobacterales</taxon>
        <taxon>Lysobacteraceae</taxon>
        <taxon>Rehaibacterium</taxon>
    </lineage>
</organism>
<keyword evidence="3" id="KW-1185">Reference proteome</keyword>
<sequence>MGAPAPVEPAVLRLHDIGFDAPAALLARYGLTLHRVADGEPIPGSYWGDSEAGLIGCTVQARADTPVHSLLHEACHLIVLPPERRATVHTDATDSVAEEDATCYLQILLADWLPGVGRDRLMADMDAWGYSFRLGSARAWFEHDAEDARAFLVARGLLAGTGELLDPLQQRLQPRPGYNSEDSATDPRG</sequence>
<evidence type="ECO:0000313" key="2">
    <source>
        <dbReference type="EMBL" id="MBB5014234.1"/>
    </source>
</evidence>
<feature type="region of interest" description="Disordered" evidence="1">
    <location>
        <begin position="169"/>
        <end position="189"/>
    </location>
</feature>
<protein>
    <submittedName>
        <fullName evidence="2">Uncharacterized protein</fullName>
    </submittedName>
</protein>
<evidence type="ECO:0000313" key="3">
    <source>
        <dbReference type="Proteomes" id="UP000519004"/>
    </source>
</evidence>